<dbReference type="EMBL" id="AZHE01000011">
    <property type="protein sequence ID" value="KHN97317.1"/>
    <property type="molecule type" value="Genomic_DNA"/>
</dbReference>
<reference evidence="2 3" key="1">
    <citation type="journal article" date="2014" name="Proc. Natl. Acad. Sci. U.S.A.">
        <title>Trajectory and genomic determinants of fungal-pathogen speciation and host adaptation.</title>
        <authorList>
            <person name="Hu X."/>
            <person name="Xiao G."/>
            <person name="Zheng P."/>
            <person name="Shang Y."/>
            <person name="Su Y."/>
            <person name="Zhang X."/>
            <person name="Liu X."/>
            <person name="Zhan S."/>
            <person name="St Leger R.J."/>
            <person name="Wang C."/>
        </authorList>
    </citation>
    <scope>NUCLEOTIDE SEQUENCE [LARGE SCALE GENOMIC DNA]</scope>
    <source>
        <strain evidence="2 3">ARSEF 1941</strain>
    </source>
</reference>
<accession>A0A0B2WV47</accession>
<dbReference type="RefSeq" id="XP_040678383.1">
    <property type="nucleotide sequence ID" value="XM_040823712.1"/>
</dbReference>
<organism evidence="2 3">
    <name type="scientific">Metarhizium album (strain ARSEF 1941)</name>
    <dbReference type="NCBI Taxonomy" id="1081103"/>
    <lineage>
        <taxon>Eukaryota</taxon>
        <taxon>Fungi</taxon>
        <taxon>Dikarya</taxon>
        <taxon>Ascomycota</taxon>
        <taxon>Pezizomycotina</taxon>
        <taxon>Sordariomycetes</taxon>
        <taxon>Hypocreomycetidae</taxon>
        <taxon>Hypocreales</taxon>
        <taxon>Clavicipitaceae</taxon>
        <taxon>Metarhizium</taxon>
    </lineage>
</organism>
<protein>
    <submittedName>
        <fullName evidence="2">Uncharacterized protein</fullName>
    </submittedName>
</protein>
<sequence>MERGDNLDDFGRFYSEVRTQLDELLDDVVYGWEGDPDPDGSRGEALANTICVLVEREASRQQLSEAGMRGFVGDLRSTFQDMVNAQKQKRPGQSISYENVIRRISLRKPAKEKGPGPQKRLRLFPGHGRETDTKSGSGQGG</sequence>
<dbReference type="OrthoDB" id="4932992at2759"/>
<dbReference type="HOGENOM" id="CLU_2038587_0_0_1"/>
<keyword evidence="3" id="KW-1185">Reference proteome</keyword>
<proteinExistence type="predicted"/>
<name>A0A0B2WV47_METAS</name>
<evidence type="ECO:0000313" key="2">
    <source>
        <dbReference type="EMBL" id="KHN97317.1"/>
    </source>
</evidence>
<feature type="region of interest" description="Disordered" evidence="1">
    <location>
        <begin position="106"/>
        <end position="141"/>
    </location>
</feature>
<dbReference type="AlphaFoldDB" id="A0A0B2WV47"/>
<evidence type="ECO:0000256" key="1">
    <source>
        <dbReference type="SAM" id="MobiDB-lite"/>
    </source>
</evidence>
<dbReference type="Proteomes" id="UP000030816">
    <property type="component" value="Unassembled WGS sequence"/>
</dbReference>
<gene>
    <name evidence="2" type="ORF">MAM_04914</name>
</gene>
<comment type="caution">
    <text evidence="2">The sequence shown here is derived from an EMBL/GenBank/DDBJ whole genome shotgun (WGS) entry which is preliminary data.</text>
</comment>
<dbReference type="GeneID" id="63739369"/>
<evidence type="ECO:0000313" key="3">
    <source>
        <dbReference type="Proteomes" id="UP000030816"/>
    </source>
</evidence>